<gene>
    <name evidence="9" type="ORF">AALO_G00093600</name>
</gene>
<evidence type="ECO:0000259" key="7">
    <source>
        <dbReference type="PROSITE" id="PS50188"/>
    </source>
</evidence>
<dbReference type="PANTHER" id="PTHR24106">
    <property type="entry name" value="NACHT, LRR AND CARD DOMAINS-CONTAINING"/>
    <property type="match status" value="1"/>
</dbReference>
<dbReference type="InterPro" id="IPR013320">
    <property type="entry name" value="ConA-like_dom_sf"/>
</dbReference>
<dbReference type="AlphaFoldDB" id="A0AAV6GWS8"/>
<dbReference type="GO" id="GO:0005737">
    <property type="term" value="C:cytoplasm"/>
    <property type="evidence" value="ECO:0007669"/>
    <property type="project" value="UniProtKB-SubCell"/>
</dbReference>
<dbReference type="SUPFAM" id="SSF52047">
    <property type="entry name" value="RNI-like"/>
    <property type="match status" value="2"/>
</dbReference>
<dbReference type="SMART" id="SM00368">
    <property type="entry name" value="LRR_RI"/>
    <property type="match status" value="8"/>
</dbReference>
<dbReference type="Pfam" id="PF17776">
    <property type="entry name" value="NLRC4_HD2"/>
    <property type="match status" value="1"/>
</dbReference>
<dbReference type="Gene3D" id="2.60.120.920">
    <property type="match status" value="1"/>
</dbReference>
<dbReference type="InterPro" id="IPR001870">
    <property type="entry name" value="B30.2/SPRY"/>
</dbReference>
<evidence type="ECO:0000313" key="9">
    <source>
        <dbReference type="EMBL" id="KAG5277986.1"/>
    </source>
</evidence>
<dbReference type="InterPro" id="IPR029495">
    <property type="entry name" value="NACHT-assoc"/>
</dbReference>
<dbReference type="InterPro" id="IPR003877">
    <property type="entry name" value="SPRY_dom"/>
</dbReference>
<dbReference type="InterPro" id="IPR041075">
    <property type="entry name" value="NOD1/2_WH"/>
</dbReference>
<name>A0AAV6GWS8_9TELE</name>
<dbReference type="PROSITE" id="PS50837">
    <property type="entry name" value="NACHT"/>
    <property type="match status" value="1"/>
</dbReference>
<dbReference type="Proteomes" id="UP000823561">
    <property type="component" value="Chromosome 7"/>
</dbReference>
<reference evidence="9" key="1">
    <citation type="submission" date="2020-10" db="EMBL/GenBank/DDBJ databases">
        <title>Chromosome-scale genome assembly of the Allis shad, Alosa alosa.</title>
        <authorList>
            <person name="Margot Z."/>
            <person name="Christophe K."/>
            <person name="Cabau C."/>
            <person name="Louis A."/>
            <person name="Berthelot C."/>
            <person name="Parey E."/>
            <person name="Roest Crollius H."/>
            <person name="Montfort J."/>
            <person name="Robinson-Rechavi M."/>
            <person name="Bucao C."/>
            <person name="Bouchez O."/>
            <person name="Gislard M."/>
            <person name="Lluch J."/>
            <person name="Milhes M."/>
            <person name="Lampietro C."/>
            <person name="Lopez Roques C."/>
            <person name="Donnadieu C."/>
            <person name="Braasch I."/>
            <person name="Desvignes T."/>
            <person name="Postlethwait J."/>
            <person name="Bobe J."/>
            <person name="Guiguen Y."/>
        </authorList>
    </citation>
    <scope>NUCLEOTIDE SEQUENCE</scope>
    <source>
        <strain evidence="9">M-15738</strain>
        <tissue evidence="9">Blood</tissue>
    </source>
</reference>
<dbReference type="PROSITE" id="PS50188">
    <property type="entry name" value="B302_SPRY"/>
    <property type="match status" value="1"/>
</dbReference>
<dbReference type="InterPro" id="IPR051261">
    <property type="entry name" value="NLR"/>
</dbReference>
<dbReference type="FunFam" id="3.40.50.300:FF:000210">
    <property type="entry name" value="Si:dkey-16p6.1"/>
    <property type="match status" value="1"/>
</dbReference>
<dbReference type="Pfam" id="PF17779">
    <property type="entry name" value="WHD_NOD2"/>
    <property type="match status" value="1"/>
</dbReference>
<sequence>MVQTDKYFYQVTPLGRLTHMMWGKLWNWVQGTTQNQSPDTGQAFSFGNGNDQQQQHVVNATITAQTGAQVIAPTITHCNIQSLSFTEESKGPDPIAIEKVLKDHKIHMKKRYGSVFEGLVHRKEHKKPLNRIFTQLYITKGESEEVNSDHEIWQIETANRKQQRQHTAVSINNIFKDEHIRTVMTKGVAGVGKTVSVQKFILDWAEGRANDDVTFVLCLCFRELNLLKDDKKSLQELVLNFYQELKPLRDTNTFEECKVVFILDGLDESRLQFDFQKNKSVFDIQEKTSLDALITNLLKGHLLPSALVWITSRPAAADLIPSNHIDQFTEVRGFNDAQKMEYFKKRLVNSPKADKIIKHVKTTKSLYIMCHLPVFCCITATVMQSMLDQGDTEEIPKTLTEMYVHFLFTQLKMTNHKFVGNKVSDRKAFLTEHKDGILKLAELAFRKLEEKEGSILFYEDDLKECGINLEDASVLCGLCTEIFKVEPVMFQKRFYSFVHLSIQEFLAALHVFASFRNKDMEALKPFLEKKPKKVFLYLLLKSAITKAIQSNNGHLDLFVRFLVGISLDSNHTFLEGLLPDPVDEDKKDNQKSMELVISHIKSLVQEKLSPERFINLMNCLTEMKDDSVHKELERYLQYEKSPGTELTSAHCSALANMILLSEEPLEVFDLERYNLGDEGRERLLPAVRWCTKARLTECKLSANCGEIVASALKSEHSPLRVLDLKRSYLTETGLKMVCSGLITHHCKLQSLSLAGCRRNLDSTCEVLGRALLSVCSSHLTELDLSCNTLSSPDMRALTSGLKNPACNVEKLRLRSCSLSDSACEMLASVLRSEPCSLIELDLRDNVLNDTSIKLLSEAIKSPHCNLEKLRLSASKLTKASWRFLTSVFHGELDLTESRLLMTELEQLWAALRSPDCRVNTLRLKRCYLTGDHSLAKFGQILASVLSSDGSHLKELDLSDNDLQDSGVELLSSGLQSSQCTLEILRLSFCGVTEKGCEFLASALSANPSYLRELDLSYNHPGEVGVKLLSERKDDCKLEILNVENNAECWRKSGLRKYTRELTWNTNTMNKQLLLSDGNRKVTCKFQEQDYPPHLERFDTVEQVLASEGFSERCYWEAEWDGFRVYLGMAYKDVERKGGGGRLGHNDKSWSLRCYYDETVKGFPVNSYAACHDNYITLIESPGCDSRRIGVYLDHAAGTMTFYSISSDSFTHLHTFYHRFTEPLYPGIRFVSDFHTEDSVFLCKIE</sequence>
<proteinExistence type="predicted"/>
<dbReference type="SUPFAM" id="SSF49899">
    <property type="entry name" value="Concanavalin A-like lectins/glucanases"/>
    <property type="match status" value="1"/>
</dbReference>
<dbReference type="CDD" id="cd16040">
    <property type="entry name" value="SPRY_PRY_SNTX"/>
    <property type="match status" value="1"/>
</dbReference>
<accession>A0AAV6GWS8</accession>
<evidence type="ECO:0000256" key="2">
    <source>
        <dbReference type="ARBA" id="ARBA00022490"/>
    </source>
</evidence>
<comment type="caution">
    <text evidence="9">The sequence shown here is derived from an EMBL/GenBank/DDBJ whole genome shotgun (WGS) entry which is preliminary data.</text>
</comment>
<feature type="domain" description="B30.2/SPRY" evidence="7">
    <location>
        <begin position="1041"/>
        <end position="1245"/>
    </location>
</feature>
<dbReference type="InterPro" id="IPR001611">
    <property type="entry name" value="Leu-rich_rpt"/>
</dbReference>
<dbReference type="InterPro" id="IPR041267">
    <property type="entry name" value="NLRP_HD2"/>
</dbReference>
<dbReference type="InterPro" id="IPR007111">
    <property type="entry name" value="NACHT_NTPase"/>
</dbReference>
<dbReference type="InterPro" id="IPR027417">
    <property type="entry name" value="P-loop_NTPase"/>
</dbReference>
<dbReference type="SMART" id="SM00589">
    <property type="entry name" value="PRY"/>
    <property type="match status" value="1"/>
</dbReference>
<dbReference type="SUPFAM" id="SSF52540">
    <property type="entry name" value="P-loop containing nucleoside triphosphate hydrolases"/>
    <property type="match status" value="1"/>
</dbReference>
<evidence type="ECO:0000256" key="4">
    <source>
        <dbReference type="ARBA" id="ARBA00022737"/>
    </source>
</evidence>
<dbReference type="Pfam" id="PF13765">
    <property type="entry name" value="PRY"/>
    <property type="match status" value="1"/>
</dbReference>
<evidence type="ECO:0000256" key="5">
    <source>
        <dbReference type="ARBA" id="ARBA00022741"/>
    </source>
</evidence>
<evidence type="ECO:0000256" key="6">
    <source>
        <dbReference type="ARBA" id="ARBA00022840"/>
    </source>
</evidence>
<dbReference type="Pfam" id="PF05729">
    <property type="entry name" value="NACHT"/>
    <property type="match status" value="1"/>
</dbReference>
<dbReference type="Gene3D" id="3.80.10.10">
    <property type="entry name" value="Ribonuclease Inhibitor"/>
    <property type="match status" value="2"/>
</dbReference>
<dbReference type="SMART" id="SM01288">
    <property type="entry name" value="FISNA"/>
    <property type="match status" value="1"/>
</dbReference>
<organism evidence="9 10">
    <name type="scientific">Alosa alosa</name>
    <name type="common">allis shad</name>
    <dbReference type="NCBI Taxonomy" id="278164"/>
    <lineage>
        <taxon>Eukaryota</taxon>
        <taxon>Metazoa</taxon>
        <taxon>Chordata</taxon>
        <taxon>Craniata</taxon>
        <taxon>Vertebrata</taxon>
        <taxon>Euteleostomi</taxon>
        <taxon>Actinopterygii</taxon>
        <taxon>Neopterygii</taxon>
        <taxon>Teleostei</taxon>
        <taxon>Clupei</taxon>
        <taxon>Clupeiformes</taxon>
        <taxon>Clupeoidei</taxon>
        <taxon>Clupeidae</taxon>
        <taxon>Alosa</taxon>
    </lineage>
</organism>
<dbReference type="Pfam" id="PF13516">
    <property type="entry name" value="LRR_6"/>
    <property type="match status" value="3"/>
</dbReference>
<keyword evidence="3" id="KW-0433">Leucine-rich repeat</keyword>
<dbReference type="GO" id="GO:0005524">
    <property type="term" value="F:ATP binding"/>
    <property type="evidence" value="ECO:0007669"/>
    <property type="project" value="UniProtKB-KW"/>
</dbReference>
<keyword evidence="6" id="KW-0067">ATP-binding</keyword>
<evidence type="ECO:0000313" key="10">
    <source>
        <dbReference type="Proteomes" id="UP000823561"/>
    </source>
</evidence>
<dbReference type="InterPro" id="IPR006574">
    <property type="entry name" value="PRY"/>
</dbReference>
<dbReference type="SMART" id="SM00449">
    <property type="entry name" value="SPRY"/>
    <property type="match status" value="1"/>
</dbReference>
<dbReference type="Gene3D" id="3.40.50.300">
    <property type="entry name" value="P-loop containing nucleotide triphosphate hydrolases"/>
    <property type="match status" value="1"/>
</dbReference>
<dbReference type="PROSITE" id="PS51450">
    <property type="entry name" value="LRR"/>
    <property type="match status" value="1"/>
</dbReference>
<keyword evidence="10" id="KW-1185">Reference proteome</keyword>
<evidence type="ECO:0008006" key="11">
    <source>
        <dbReference type="Google" id="ProtNLM"/>
    </source>
</evidence>
<keyword evidence="2" id="KW-0963">Cytoplasm</keyword>
<comment type="subcellular location">
    <subcellularLocation>
        <location evidence="1">Cytoplasm</location>
    </subcellularLocation>
</comment>
<evidence type="ECO:0000259" key="8">
    <source>
        <dbReference type="PROSITE" id="PS50837"/>
    </source>
</evidence>
<feature type="domain" description="NACHT" evidence="8">
    <location>
        <begin position="181"/>
        <end position="316"/>
    </location>
</feature>
<protein>
    <recommendedName>
        <fullName evidence="11">NACHT, LRR and PYD domains-containing protein 12-like</fullName>
    </recommendedName>
</protein>
<keyword evidence="5" id="KW-0547">Nucleotide-binding</keyword>
<keyword evidence="4" id="KW-0677">Repeat</keyword>
<dbReference type="EMBL" id="JADWDJ010000007">
    <property type="protein sequence ID" value="KAG5277986.1"/>
    <property type="molecule type" value="Genomic_DNA"/>
</dbReference>
<dbReference type="InterPro" id="IPR032675">
    <property type="entry name" value="LRR_dom_sf"/>
</dbReference>
<evidence type="ECO:0000256" key="1">
    <source>
        <dbReference type="ARBA" id="ARBA00004496"/>
    </source>
</evidence>
<evidence type="ECO:0000256" key="3">
    <source>
        <dbReference type="ARBA" id="ARBA00022614"/>
    </source>
</evidence>
<dbReference type="InterPro" id="IPR043136">
    <property type="entry name" value="B30.2/SPRY_sf"/>
</dbReference>
<dbReference type="Pfam" id="PF14484">
    <property type="entry name" value="FISNA"/>
    <property type="match status" value="1"/>
</dbReference>
<dbReference type="Pfam" id="PF00622">
    <property type="entry name" value="SPRY"/>
    <property type="match status" value="1"/>
</dbReference>